<dbReference type="Pfam" id="PF01048">
    <property type="entry name" value="PNP_UDP_1"/>
    <property type="match status" value="1"/>
</dbReference>
<accession>A0A9P1M9W6</accession>
<gene>
    <name evidence="3" type="ORF">PPNO1_LOCUS2842</name>
</gene>
<dbReference type="Gene3D" id="3.40.50.1580">
    <property type="entry name" value="Nucleoside phosphorylase domain"/>
    <property type="match status" value="1"/>
</dbReference>
<keyword evidence="4" id="KW-1185">Reference proteome</keyword>
<dbReference type="GO" id="GO:0009116">
    <property type="term" value="P:nucleoside metabolic process"/>
    <property type="evidence" value="ECO:0007669"/>
    <property type="project" value="InterPro"/>
</dbReference>
<protein>
    <recommendedName>
        <fullName evidence="2">Nucleoside phosphorylase domain-containing protein</fullName>
    </recommendedName>
</protein>
<feature type="compositionally biased region" description="Polar residues" evidence="1">
    <location>
        <begin position="31"/>
        <end position="44"/>
    </location>
</feature>
<dbReference type="PANTHER" id="PTHR46082">
    <property type="entry name" value="ATP/GTP-BINDING PROTEIN-RELATED"/>
    <property type="match status" value="1"/>
</dbReference>
<comment type="caution">
    <text evidence="3">The sequence shown here is derived from an EMBL/GenBank/DDBJ whole genome shotgun (WGS) entry which is preliminary data.</text>
</comment>
<dbReference type="EMBL" id="CALLCH030000007">
    <property type="protein sequence ID" value="CAI4213090.1"/>
    <property type="molecule type" value="Genomic_DNA"/>
</dbReference>
<evidence type="ECO:0000256" key="1">
    <source>
        <dbReference type="SAM" id="MobiDB-lite"/>
    </source>
</evidence>
<dbReference type="SUPFAM" id="SSF53167">
    <property type="entry name" value="Purine and uridine phosphorylases"/>
    <property type="match status" value="1"/>
</dbReference>
<dbReference type="Proteomes" id="UP000838763">
    <property type="component" value="Unassembled WGS sequence"/>
</dbReference>
<evidence type="ECO:0000313" key="4">
    <source>
        <dbReference type="Proteomes" id="UP000838763"/>
    </source>
</evidence>
<proteinExistence type="predicted"/>
<evidence type="ECO:0000259" key="2">
    <source>
        <dbReference type="Pfam" id="PF01048"/>
    </source>
</evidence>
<dbReference type="AlphaFoldDB" id="A0A9P1M9W6"/>
<organism evidence="3 4">
    <name type="scientific">Parascedosporium putredinis</name>
    <dbReference type="NCBI Taxonomy" id="1442378"/>
    <lineage>
        <taxon>Eukaryota</taxon>
        <taxon>Fungi</taxon>
        <taxon>Dikarya</taxon>
        <taxon>Ascomycota</taxon>
        <taxon>Pezizomycotina</taxon>
        <taxon>Sordariomycetes</taxon>
        <taxon>Hypocreomycetidae</taxon>
        <taxon>Microascales</taxon>
        <taxon>Microascaceae</taxon>
        <taxon>Parascedosporium</taxon>
    </lineage>
</organism>
<dbReference type="InterPro" id="IPR035994">
    <property type="entry name" value="Nucleoside_phosphorylase_sf"/>
</dbReference>
<dbReference type="PANTHER" id="PTHR46082:SF6">
    <property type="entry name" value="AAA+ ATPASE DOMAIN-CONTAINING PROTEIN-RELATED"/>
    <property type="match status" value="1"/>
</dbReference>
<evidence type="ECO:0000313" key="3">
    <source>
        <dbReference type="EMBL" id="CAI4213090.1"/>
    </source>
</evidence>
<feature type="domain" description="Nucleoside phosphorylase" evidence="2">
    <location>
        <begin position="57"/>
        <end position="353"/>
    </location>
</feature>
<sequence>MMGEKSRLVEPWEDGKDQEYRDRKKRKSVEFKNSPQSKSSTAQDSPEPARSEFGVAIFCALTLEADAVDALLDGHWNQRKGHPDEKAPNDPNSYTTGIIGLHNVVLVHMPQMGKVSAAFVAAFCLSSFPNIKLALVVGICGAIPSTSQDTAGRNIYLGDVIVSDGVVEYDFGTELPEGFTRKATSYGSTTTEIRSLLAKLKGRRGRKELAEGMEDSLQTLHNTPDLVEKYMDAVNDEVYDSTYRHIEDRIPCERCGCDERFIRRHRIRTAETAPAVHFGLMASGDTVMRSAEMRDRIASRDKVIGFEMEGSGVGNTIPCVIIKGACDYADSHKNKIWQPYAAATAAACAKAFLQHWRVTSSF</sequence>
<feature type="region of interest" description="Disordered" evidence="1">
    <location>
        <begin position="1"/>
        <end position="48"/>
    </location>
</feature>
<feature type="compositionally biased region" description="Basic and acidic residues" evidence="1">
    <location>
        <begin position="1"/>
        <end position="22"/>
    </location>
</feature>
<reference evidence="3" key="1">
    <citation type="submission" date="2022-11" db="EMBL/GenBank/DDBJ databases">
        <authorList>
            <person name="Scott C."/>
            <person name="Bruce N."/>
        </authorList>
    </citation>
    <scope>NUCLEOTIDE SEQUENCE</scope>
</reference>
<dbReference type="InterPro" id="IPR000845">
    <property type="entry name" value="Nucleoside_phosphorylase_d"/>
</dbReference>
<dbReference type="OrthoDB" id="1658288at2759"/>
<dbReference type="InterPro" id="IPR053137">
    <property type="entry name" value="NLR-like"/>
</dbReference>
<dbReference type="GO" id="GO:0003824">
    <property type="term" value="F:catalytic activity"/>
    <property type="evidence" value="ECO:0007669"/>
    <property type="project" value="InterPro"/>
</dbReference>
<name>A0A9P1M9W6_9PEZI</name>